<accession>A0A0J6YHH3</accession>
<sequence length="167" mass="19141">MARQCYLKRHLARDMKPMLEHILRRCLSHLLLGTRIGFRRINTLSEPWFGQQIWTLPGIVYLTLSSVSSIESRIFRSSTTTLSDDASLGYQHLHFSAKYLKTSHVHIGQVKRCLLWHILLRIQSQSFGSFVEGAVVIVAREGKFIGGKRAVQRGAWDVSRALPKNRK</sequence>
<name>A0A0J6YHH3_COCIT</name>
<gene>
    <name evidence="1" type="ORF">CIRG_06190</name>
</gene>
<evidence type="ECO:0000313" key="2">
    <source>
        <dbReference type="Proteomes" id="UP000054565"/>
    </source>
</evidence>
<dbReference type="AlphaFoldDB" id="A0A0J6YHH3"/>
<evidence type="ECO:0000313" key="1">
    <source>
        <dbReference type="EMBL" id="KMP06509.1"/>
    </source>
</evidence>
<protein>
    <submittedName>
        <fullName evidence="1">Uncharacterized protein</fullName>
    </submittedName>
</protein>
<organism evidence="1 2">
    <name type="scientific">Coccidioides immitis RMSCC 2394</name>
    <dbReference type="NCBI Taxonomy" id="404692"/>
    <lineage>
        <taxon>Eukaryota</taxon>
        <taxon>Fungi</taxon>
        <taxon>Dikarya</taxon>
        <taxon>Ascomycota</taxon>
        <taxon>Pezizomycotina</taxon>
        <taxon>Eurotiomycetes</taxon>
        <taxon>Eurotiomycetidae</taxon>
        <taxon>Onygenales</taxon>
        <taxon>Onygenaceae</taxon>
        <taxon>Coccidioides</taxon>
    </lineage>
</organism>
<dbReference type="Proteomes" id="UP000054565">
    <property type="component" value="Unassembled WGS sequence"/>
</dbReference>
<reference evidence="2" key="1">
    <citation type="journal article" date="2010" name="Genome Res.">
        <title>Population genomic sequencing of Coccidioides fungi reveals recent hybridization and transposon control.</title>
        <authorList>
            <person name="Neafsey D.E."/>
            <person name="Barker B.M."/>
            <person name="Sharpton T.J."/>
            <person name="Stajich J.E."/>
            <person name="Park D.J."/>
            <person name="Whiston E."/>
            <person name="Hung C.-Y."/>
            <person name="McMahan C."/>
            <person name="White J."/>
            <person name="Sykes S."/>
            <person name="Heiman D."/>
            <person name="Young S."/>
            <person name="Zeng Q."/>
            <person name="Abouelleil A."/>
            <person name="Aftuck L."/>
            <person name="Bessette D."/>
            <person name="Brown A."/>
            <person name="FitzGerald M."/>
            <person name="Lui A."/>
            <person name="Macdonald J.P."/>
            <person name="Priest M."/>
            <person name="Orbach M.J."/>
            <person name="Galgiani J.N."/>
            <person name="Kirkland T.N."/>
            <person name="Cole G.T."/>
            <person name="Birren B.W."/>
            <person name="Henn M.R."/>
            <person name="Taylor J.W."/>
            <person name="Rounsley S.D."/>
        </authorList>
    </citation>
    <scope>NUCLEOTIDE SEQUENCE [LARGE SCALE GENOMIC DNA]</scope>
    <source>
        <strain evidence="2">RMSCC 2394</strain>
    </source>
</reference>
<proteinExistence type="predicted"/>
<dbReference type="EMBL" id="DS028096">
    <property type="protein sequence ID" value="KMP06509.1"/>
    <property type="molecule type" value="Genomic_DNA"/>
</dbReference>